<evidence type="ECO:0000256" key="1">
    <source>
        <dbReference type="SAM" id="MobiDB-lite"/>
    </source>
</evidence>
<organism evidence="2 3">
    <name type="scientific">Apiospora kogelbergensis</name>
    <dbReference type="NCBI Taxonomy" id="1337665"/>
    <lineage>
        <taxon>Eukaryota</taxon>
        <taxon>Fungi</taxon>
        <taxon>Dikarya</taxon>
        <taxon>Ascomycota</taxon>
        <taxon>Pezizomycotina</taxon>
        <taxon>Sordariomycetes</taxon>
        <taxon>Xylariomycetidae</taxon>
        <taxon>Amphisphaeriales</taxon>
        <taxon>Apiosporaceae</taxon>
        <taxon>Apiospora</taxon>
    </lineage>
</organism>
<feature type="region of interest" description="Disordered" evidence="1">
    <location>
        <begin position="1"/>
        <end position="21"/>
    </location>
</feature>
<proteinExistence type="predicted"/>
<gene>
    <name evidence="2" type="ORF">PG999_004951</name>
</gene>
<dbReference type="AlphaFoldDB" id="A0AAW0R0R4"/>
<dbReference type="EMBL" id="JAQQWP010000004">
    <property type="protein sequence ID" value="KAK8120831.1"/>
    <property type="molecule type" value="Genomic_DNA"/>
</dbReference>
<dbReference type="Proteomes" id="UP001392437">
    <property type="component" value="Unassembled WGS sequence"/>
</dbReference>
<name>A0AAW0R0R4_9PEZI</name>
<accession>A0AAW0R0R4</accession>
<evidence type="ECO:0000313" key="2">
    <source>
        <dbReference type="EMBL" id="KAK8120831.1"/>
    </source>
</evidence>
<sequence length="205" mass="23846">MDSNDQPESGTPLPRYEEICHASSPPPVSGEFFEEFPGESVIGFQFFPEPTEPRNAQPWFGQLCIKAINVPQMMKEGFFINEENIIREEGYIEPNDNPPDDSLKKYKYIRHYYLRDLKQPPQWAGYLQCMAYDIMPELARIRPEILTHRNVGLCMAYNTEENLIYYFDIDDGGINAIYDDKPLKGLWPWPRDPEEGDGRTRGENN</sequence>
<protein>
    <submittedName>
        <fullName evidence="2">Uncharacterized protein</fullName>
    </submittedName>
</protein>
<keyword evidence="3" id="KW-1185">Reference proteome</keyword>
<evidence type="ECO:0000313" key="3">
    <source>
        <dbReference type="Proteomes" id="UP001392437"/>
    </source>
</evidence>
<reference evidence="2 3" key="1">
    <citation type="submission" date="2023-01" db="EMBL/GenBank/DDBJ databases">
        <title>Analysis of 21 Apiospora genomes using comparative genomics revels a genus with tremendous synthesis potential of carbohydrate active enzymes and secondary metabolites.</title>
        <authorList>
            <person name="Sorensen T."/>
        </authorList>
    </citation>
    <scope>NUCLEOTIDE SEQUENCE [LARGE SCALE GENOMIC DNA]</scope>
    <source>
        <strain evidence="2 3">CBS 117206</strain>
    </source>
</reference>
<comment type="caution">
    <text evidence="2">The sequence shown here is derived from an EMBL/GenBank/DDBJ whole genome shotgun (WGS) entry which is preliminary data.</text>
</comment>